<evidence type="ECO:0000313" key="2">
    <source>
        <dbReference type="EMBL" id="GBP84049.1"/>
    </source>
</evidence>
<comment type="caution">
    <text evidence="2">The sequence shown here is derived from an EMBL/GenBank/DDBJ whole genome shotgun (WGS) entry which is preliminary data.</text>
</comment>
<evidence type="ECO:0000313" key="3">
    <source>
        <dbReference type="Proteomes" id="UP000299102"/>
    </source>
</evidence>
<organism evidence="2 3">
    <name type="scientific">Eumeta variegata</name>
    <name type="common">Bagworm moth</name>
    <name type="synonym">Eumeta japonica</name>
    <dbReference type="NCBI Taxonomy" id="151549"/>
    <lineage>
        <taxon>Eukaryota</taxon>
        <taxon>Metazoa</taxon>
        <taxon>Ecdysozoa</taxon>
        <taxon>Arthropoda</taxon>
        <taxon>Hexapoda</taxon>
        <taxon>Insecta</taxon>
        <taxon>Pterygota</taxon>
        <taxon>Neoptera</taxon>
        <taxon>Endopterygota</taxon>
        <taxon>Lepidoptera</taxon>
        <taxon>Glossata</taxon>
        <taxon>Ditrysia</taxon>
        <taxon>Tineoidea</taxon>
        <taxon>Psychidae</taxon>
        <taxon>Oiketicinae</taxon>
        <taxon>Eumeta</taxon>
    </lineage>
</organism>
<name>A0A4C1ZAU4_EUMVA</name>
<reference evidence="2 3" key="1">
    <citation type="journal article" date="2019" name="Commun. Biol.">
        <title>The bagworm genome reveals a unique fibroin gene that provides high tensile strength.</title>
        <authorList>
            <person name="Kono N."/>
            <person name="Nakamura H."/>
            <person name="Ohtoshi R."/>
            <person name="Tomita M."/>
            <person name="Numata K."/>
            <person name="Arakawa K."/>
        </authorList>
    </citation>
    <scope>NUCLEOTIDE SEQUENCE [LARGE SCALE GENOMIC DNA]</scope>
</reference>
<sequence>MTLRRRRDGSVIEPHRGHLGIAQKWAGSTGQILHSHRIWMRGMSNDITAINGAFRRAPAPQPAPAPSARRPECQALSLETHSADGPSLRFETVSQDSCRYSTN</sequence>
<protein>
    <submittedName>
        <fullName evidence="2">Uncharacterized protein</fullName>
    </submittedName>
</protein>
<feature type="compositionally biased region" description="Polar residues" evidence="1">
    <location>
        <begin position="92"/>
        <end position="103"/>
    </location>
</feature>
<accession>A0A4C1ZAU4</accession>
<feature type="region of interest" description="Disordered" evidence="1">
    <location>
        <begin position="78"/>
        <end position="103"/>
    </location>
</feature>
<proteinExistence type="predicted"/>
<evidence type="ECO:0000256" key="1">
    <source>
        <dbReference type="SAM" id="MobiDB-lite"/>
    </source>
</evidence>
<dbReference type="Proteomes" id="UP000299102">
    <property type="component" value="Unassembled WGS sequence"/>
</dbReference>
<dbReference type="EMBL" id="BGZK01001656">
    <property type="protein sequence ID" value="GBP84049.1"/>
    <property type="molecule type" value="Genomic_DNA"/>
</dbReference>
<keyword evidence="3" id="KW-1185">Reference proteome</keyword>
<gene>
    <name evidence="2" type="ORF">EVAR_67648_1</name>
</gene>
<dbReference type="AlphaFoldDB" id="A0A4C1ZAU4"/>